<dbReference type="Proteomes" id="UP000294257">
    <property type="component" value="Unassembled WGS sequence"/>
</dbReference>
<organism evidence="1 2">
    <name type="scientific">Herbihabitans rhizosphaerae</name>
    <dbReference type="NCBI Taxonomy" id="1872711"/>
    <lineage>
        <taxon>Bacteria</taxon>
        <taxon>Bacillati</taxon>
        <taxon>Actinomycetota</taxon>
        <taxon>Actinomycetes</taxon>
        <taxon>Pseudonocardiales</taxon>
        <taxon>Pseudonocardiaceae</taxon>
        <taxon>Herbihabitans</taxon>
    </lineage>
</organism>
<gene>
    <name evidence="1" type="ORF">EV193_10335</name>
</gene>
<dbReference type="AlphaFoldDB" id="A0A4Q7KVI4"/>
<evidence type="ECO:0000313" key="2">
    <source>
        <dbReference type="Proteomes" id="UP000294257"/>
    </source>
</evidence>
<reference evidence="1 2" key="1">
    <citation type="submission" date="2019-02" db="EMBL/GenBank/DDBJ databases">
        <title>Genomic Encyclopedia of Type Strains, Phase IV (KMG-IV): sequencing the most valuable type-strain genomes for metagenomic binning, comparative biology and taxonomic classification.</title>
        <authorList>
            <person name="Goeker M."/>
        </authorList>
    </citation>
    <scope>NUCLEOTIDE SEQUENCE [LARGE SCALE GENOMIC DNA]</scope>
    <source>
        <strain evidence="1 2">DSM 101727</strain>
    </source>
</reference>
<evidence type="ECO:0000313" key="1">
    <source>
        <dbReference type="EMBL" id="RZS40724.1"/>
    </source>
</evidence>
<protein>
    <submittedName>
        <fullName evidence="1">Uncharacterized protein</fullName>
    </submittedName>
</protein>
<accession>A0A4Q7KVI4</accession>
<dbReference type="EMBL" id="SGWQ01000003">
    <property type="protein sequence ID" value="RZS40724.1"/>
    <property type="molecule type" value="Genomic_DNA"/>
</dbReference>
<sequence>MRSIPEKTLEHWTSIYLSNRFPNGALWWPTSGEDVLVELPRLAATGPGKTLALELKTTEAVGDRHMLEIDTVQLDRYLNPNLGPLSPVYYVFPLPHWVGPLTSTSGSSPASLGGSAPAPPEWWRRRIGRSWFGEWLYVMSARAVSEALPVDWRSKGRAKLFTLDPTRPTSWATLFTRAPYSVPYLWRSFWSIVTKCGPWDSIRWRTVVDGQGRPDRVLVLDGDLEEGWHLGALLDQRRQLVKEQVIDHGVERAILHIPDSALY</sequence>
<name>A0A4Q7KVI4_9PSEU</name>
<comment type="caution">
    <text evidence="1">The sequence shown here is derived from an EMBL/GenBank/DDBJ whole genome shotgun (WGS) entry which is preliminary data.</text>
</comment>
<keyword evidence="2" id="KW-1185">Reference proteome</keyword>
<proteinExistence type="predicted"/>